<evidence type="ECO:0000313" key="7">
    <source>
        <dbReference type="Proteomes" id="UP000625711"/>
    </source>
</evidence>
<reference evidence="6" key="1">
    <citation type="submission" date="2020-08" db="EMBL/GenBank/DDBJ databases">
        <title>Genome sequencing and assembly of the red palm weevil Rhynchophorus ferrugineus.</title>
        <authorList>
            <person name="Dias G.B."/>
            <person name="Bergman C.M."/>
            <person name="Manee M."/>
        </authorList>
    </citation>
    <scope>NUCLEOTIDE SEQUENCE</scope>
    <source>
        <strain evidence="6">AA-2017</strain>
        <tissue evidence="6">Whole larva</tissue>
    </source>
</reference>
<dbReference type="GO" id="GO:0034587">
    <property type="term" value="P:piRNA processing"/>
    <property type="evidence" value="ECO:0007669"/>
    <property type="project" value="TreeGrafter"/>
</dbReference>
<dbReference type="InterPro" id="IPR001179">
    <property type="entry name" value="PPIase_FKBP_dom"/>
</dbReference>
<dbReference type="GO" id="GO:0003755">
    <property type="term" value="F:peptidyl-prolyl cis-trans isomerase activity"/>
    <property type="evidence" value="ECO:0007669"/>
    <property type="project" value="UniProtKB-KW"/>
</dbReference>
<evidence type="ECO:0000256" key="1">
    <source>
        <dbReference type="ARBA" id="ARBA00009648"/>
    </source>
</evidence>
<dbReference type="PROSITE" id="PS50059">
    <property type="entry name" value="FKBP_PPIASE"/>
    <property type="match status" value="1"/>
</dbReference>
<feature type="domain" description="PPIase FKBP-type" evidence="5">
    <location>
        <begin position="98"/>
        <end position="187"/>
    </location>
</feature>
<evidence type="ECO:0000256" key="4">
    <source>
        <dbReference type="PROSITE-ProRule" id="PRU00277"/>
    </source>
</evidence>
<keyword evidence="4" id="KW-0697">Rotamase</keyword>
<gene>
    <name evidence="6" type="ORF">GWI33_004447</name>
</gene>
<sequence>MLKSNINLKELITTGTTFEVDPFGDDIQSDDEVSKEEYNKNVLEHVNMNCVGQFEDEDIYDSTEPFTTIASKMTNLIDNGGVKKRILREGYGNKPESKSIVRVHYNAYGEFNEEPFDCTYARKKPHQFVLGQGEVILGLDIAVASMKLCEKSQFMIKPQYAYGEAGCLERIPPNSTVLFEIELIEVIDSQAAQLFENLSLEEKAQFSVVYKYCLAQCAKGKDLFNRHTKAAIKEYNLAVSALENAVLEHYDDQVKQQELLYKLYSNLLVCYTKIKEPKKGCINFNKINQMCKGTTFNITAKAFYSNAKCLTMLGDYKMAKMRLQCAYKLEPRNQDILNQFKIIDEEQRKYKEKEKKLAGALFGKK</sequence>
<keyword evidence="7" id="KW-1185">Reference proteome</keyword>
<comment type="catalytic activity">
    <reaction evidence="4">
        <text>[protein]-peptidylproline (omega=180) = [protein]-peptidylproline (omega=0)</text>
        <dbReference type="Rhea" id="RHEA:16237"/>
        <dbReference type="Rhea" id="RHEA-COMP:10747"/>
        <dbReference type="Rhea" id="RHEA-COMP:10748"/>
        <dbReference type="ChEBI" id="CHEBI:83833"/>
        <dbReference type="ChEBI" id="CHEBI:83834"/>
        <dbReference type="EC" id="5.2.1.8"/>
    </reaction>
</comment>
<dbReference type="SUPFAM" id="SSF54534">
    <property type="entry name" value="FKBP-like"/>
    <property type="match status" value="1"/>
</dbReference>
<evidence type="ECO:0000256" key="2">
    <source>
        <dbReference type="ARBA" id="ARBA00022737"/>
    </source>
</evidence>
<dbReference type="GO" id="GO:0007283">
    <property type="term" value="P:spermatogenesis"/>
    <property type="evidence" value="ECO:0007669"/>
    <property type="project" value="TreeGrafter"/>
</dbReference>
<dbReference type="EMBL" id="JAACXV010000230">
    <property type="protein sequence ID" value="KAF7281671.1"/>
    <property type="molecule type" value="Genomic_DNA"/>
</dbReference>
<dbReference type="Proteomes" id="UP000625711">
    <property type="component" value="Unassembled WGS sequence"/>
</dbReference>
<proteinExistence type="inferred from homology"/>
<comment type="caution">
    <text evidence="6">The sequence shown here is derived from an EMBL/GenBank/DDBJ whole genome shotgun (WGS) entry which is preliminary data.</text>
</comment>
<dbReference type="PANTHER" id="PTHR46674">
    <property type="entry name" value="INACTIVE PEPTIDYL-PROLYL CIS-TRANS ISOMERASE FKBP6"/>
    <property type="match status" value="1"/>
</dbReference>
<dbReference type="OrthoDB" id="8116123at2759"/>
<evidence type="ECO:0000256" key="3">
    <source>
        <dbReference type="ARBA" id="ARBA00022803"/>
    </source>
</evidence>
<dbReference type="InterPro" id="IPR046357">
    <property type="entry name" value="PPIase_dom_sf"/>
</dbReference>
<name>A0A834MGT9_RHYFE</name>
<dbReference type="SUPFAM" id="SSF48452">
    <property type="entry name" value="TPR-like"/>
    <property type="match status" value="1"/>
</dbReference>
<comment type="similarity">
    <text evidence="1">Belongs to the FKBP6 family.</text>
</comment>
<keyword evidence="2" id="KW-0677">Repeat</keyword>
<keyword evidence="4" id="KW-0413">Isomerase</keyword>
<dbReference type="InterPro" id="IPR011990">
    <property type="entry name" value="TPR-like_helical_dom_sf"/>
</dbReference>
<dbReference type="Pfam" id="PF00254">
    <property type="entry name" value="FKBP_C"/>
    <property type="match status" value="1"/>
</dbReference>
<dbReference type="GO" id="GO:0051879">
    <property type="term" value="F:Hsp90 protein binding"/>
    <property type="evidence" value="ECO:0007669"/>
    <property type="project" value="TreeGrafter"/>
</dbReference>
<dbReference type="Gene3D" id="3.10.50.40">
    <property type="match status" value="1"/>
</dbReference>
<dbReference type="EC" id="5.2.1.8" evidence="4"/>
<accession>A0A834MGT9</accession>
<dbReference type="AlphaFoldDB" id="A0A834MGT9"/>
<evidence type="ECO:0000313" key="6">
    <source>
        <dbReference type="EMBL" id="KAF7281671.1"/>
    </source>
</evidence>
<dbReference type="Gene3D" id="1.25.40.10">
    <property type="entry name" value="Tetratricopeptide repeat domain"/>
    <property type="match status" value="1"/>
</dbReference>
<evidence type="ECO:0000259" key="5">
    <source>
        <dbReference type="PROSITE" id="PS50059"/>
    </source>
</evidence>
<dbReference type="GO" id="GO:0005737">
    <property type="term" value="C:cytoplasm"/>
    <property type="evidence" value="ECO:0007669"/>
    <property type="project" value="TreeGrafter"/>
</dbReference>
<keyword evidence="3" id="KW-0802">TPR repeat</keyword>
<protein>
    <recommendedName>
        <fullName evidence="4">peptidylprolyl isomerase</fullName>
        <ecNumber evidence="4">5.2.1.8</ecNumber>
    </recommendedName>
</protein>
<dbReference type="PANTHER" id="PTHR46674:SF1">
    <property type="entry name" value="INACTIVE PEPTIDYL-PROLYL CIS-TRANS ISOMERASE FKBP6"/>
    <property type="match status" value="1"/>
</dbReference>
<dbReference type="InterPro" id="IPR042282">
    <property type="entry name" value="FKBP6/shu"/>
</dbReference>
<organism evidence="6 7">
    <name type="scientific">Rhynchophorus ferrugineus</name>
    <name type="common">Red palm weevil</name>
    <name type="synonym">Curculio ferrugineus</name>
    <dbReference type="NCBI Taxonomy" id="354439"/>
    <lineage>
        <taxon>Eukaryota</taxon>
        <taxon>Metazoa</taxon>
        <taxon>Ecdysozoa</taxon>
        <taxon>Arthropoda</taxon>
        <taxon>Hexapoda</taxon>
        <taxon>Insecta</taxon>
        <taxon>Pterygota</taxon>
        <taxon>Neoptera</taxon>
        <taxon>Endopterygota</taxon>
        <taxon>Coleoptera</taxon>
        <taxon>Polyphaga</taxon>
        <taxon>Cucujiformia</taxon>
        <taxon>Curculionidae</taxon>
        <taxon>Dryophthorinae</taxon>
        <taxon>Rhynchophorus</taxon>
    </lineage>
</organism>